<evidence type="ECO:0000256" key="3">
    <source>
        <dbReference type="ARBA" id="ARBA00022448"/>
    </source>
</evidence>
<evidence type="ECO:0000256" key="15">
    <source>
        <dbReference type="SAM" id="Phobius"/>
    </source>
</evidence>
<feature type="region of interest" description="Disordered" evidence="14">
    <location>
        <begin position="1"/>
        <end position="22"/>
    </location>
</feature>
<evidence type="ECO:0000256" key="14">
    <source>
        <dbReference type="SAM" id="MobiDB-lite"/>
    </source>
</evidence>
<sequence length="660" mass="73078">MLNDSSTIPQRKPSTSKERTIKPPKKKRGLLANVFLDFAQWSTVCGLVHMAEAATRRSFIFWLVIFIILFIMFLYQLGIIIAKYVEMPAQVDTDIYYSQLPFPVVTVCNANPYKYTVIKGNPKYKDIADFYDYYLQVINNKTQGLENKYGLIPPHEYDQAELAKDALATFSRSLGTSALSDAMYSFEELITECTYSSKPCYESDFEQFFDPLYGRCFSFNTASASQNYSAIRSGMKFGLKLLLTINQETPGGVTVLSDFLPSSEAAGARILLTERNQIVDLDNYGSYIGVGFQTSIGLLYESITRAKRPYGRCVDHHAYSEQYYKDVKHSMDTCISGCIQEKTVKACGCATPRLPKLDSQSWCTIDKLSCLASLKGSQETKTLPNMDPLKECGCDPGCEEIHYDATASLSRYPMLVYYPATPETPSKAPPTTTPATTTTKSNNGHGNGHGNGNGNGNGNQWSEWWSNLQSTTGTTDGVSSSTTRTSTTTDPVNGGNGNGGDDGIPDTTPAGFIVTTFGCDGHTDPFDASTQTNFTAIGIMQEACRLWYQENALILQIYFSDLKYNVYTEHSAYSISAAINDLGGQAGLWLGLSVISCVEVISLFVIMGMFCSYETRKKFCPKKRRDSLSDEEFDVPMDKPAPIHSSNTLKPPMELRPERL</sequence>
<name>A0AAF3EVD3_9BILA</name>
<evidence type="ECO:0000313" key="17">
    <source>
        <dbReference type="WBParaSite" id="MBELARI_LOCUS18145"/>
    </source>
</evidence>
<feature type="compositionally biased region" description="Polar residues" evidence="14">
    <location>
        <begin position="460"/>
        <end position="469"/>
    </location>
</feature>
<evidence type="ECO:0000256" key="4">
    <source>
        <dbReference type="ARBA" id="ARBA00022461"/>
    </source>
</evidence>
<feature type="region of interest" description="Disordered" evidence="14">
    <location>
        <begin position="420"/>
        <end position="507"/>
    </location>
</feature>
<keyword evidence="11 13" id="KW-0739">Sodium transport</keyword>
<dbReference type="Pfam" id="PF00858">
    <property type="entry name" value="ASC"/>
    <property type="match status" value="2"/>
</dbReference>
<dbReference type="GO" id="GO:0005886">
    <property type="term" value="C:plasma membrane"/>
    <property type="evidence" value="ECO:0007669"/>
    <property type="project" value="TreeGrafter"/>
</dbReference>
<protein>
    <submittedName>
        <fullName evidence="17">Uncharacterized protein</fullName>
    </submittedName>
</protein>
<comment type="subcellular location">
    <subcellularLocation>
        <location evidence="1">Membrane</location>
        <topology evidence="1">Multi-pass membrane protein</topology>
    </subcellularLocation>
</comment>
<evidence type="ECO:0000256" key="1">
    <source>
        <dbReference type="ARBA" id="ARBA00004141"/>
    </source>
</evidence>
<evidence type="ECO:0000313" key="16">
    <source>
        <dbReference type="Proteomes" id="UP000887575"/>
    </source>
</evidence>
<dbReference type="GO" id="GO:0015280">
    <property type="term" value="F:ligand-gated sodium channel activity"/>
    <property type="evidence" value="ECO:0007669"/>
    <property type="project" value="TreeGrafter"/>
</dbReference>
<dbReference type="InterPro" id="IPR001873">
    <property type="entry name" value="ENaC"/>
</dbReference>
<keyword evidence="6 15" id="KW-1133">Transmembrane helix</keyword>
<keyword evidence="7" id="KW-0915">Sodium</keyword>
<dbReference type="PANTHER" id="PTHR11690:SF269">
    <property type="entry name" value="DEGENERIN-LIKE PROTEIN ASIC-2"/>
    <property type="match status" value="1"/>
</dbReference>
<evidence type="ECO:0000256" key="11">
    <source>
        <dbReference type="ARBA" id="ARBA00023201"/>
    </source>
</evidence>
<keyword evidence="9 15" id="KW-0472">Membrane</keyword>
<evidence type="ECO:0000256" key="8">
    <source>
        <dbReference type="ARBA" id="ARBA00023065"/>
    </source>
</evidence>
<evidence type="ECO:0000256" key="7">
    <source>
        <dbReference type="ARBA" id="ARBA00023053"/>
    </source>
</evidence>
<feature type="compositionally biased region" description="Low complexity" evidence="14">
    <location>
        <begin position="433"/>
        <end position="444"/>
    </location>
</feature>
<dbReference type="PRINTS" id="PR01078">
    <property type="entry name" value="AMINACHANNEL"/>
</dbReference>
<organism evidence="16 17">
    <name type="scientific">Mesorhabditis belari</name>
    <dbReference type="NCBI Taxonomy" id="2138241"/>
    <lineage>
        <taxon>Eukaryota</taxon>
        <taxon>Metazoa</taxon>
        <taxon>Ecdysozoa</taxon>
        <taxon>Nematoda</taxon>
        <taxon>Chromadorea</taxon>
        <taxon>Rhabditida</taxon>
        <taxon>Rhabditina</taxon>
        <taxon>Rhabditomorpha</taxon>
        <taxon>Rhabditoidea</taxon>
        <taxon>Rhabditidae</taxon>
        <taxon>Mesorhabditinae</taxon>
        <taxon>Mesorhabditis</taxon>
    </lineage>
</organism>
<feature type="compositionally biased region" description="Polar residues" evidence="14">
    <location>
        <begin position="1"/>
        <end position="13"/>
    </location>
</feature>
<proteinExistence type="inferred from homology"/>
<dbReference type="PANTHER" id="PTHR11690">
    <property type="entry name" value="AMILORIDE-SENSITIVE SODIUM CHANNEL-RELATED"/>
    <property type="match status" value="1"/>
</dbReference>
<reference evidence="17" key="1">
    <citation type="submission" date="2024-02" db="UniProtKB">
        <authorList>
            <consortium name="WormBaseParasite"/>
        </authorList>
    </citation>
    <scope>IDENTIFICATION</scope>
</reference>
<comment type="similarity">
    <text evidence="2 13">Belongs to the amiloride-sensitive sodium channel (TC 1.A.6) family.</text>
</comment>
<feature type="compositionally biased region" description="Low complexity" evidence="14">
    <location>
        <begin position="470"/>
        <end position="493"/>
    </location>
</feature>
<feature type="transmembrane region" description="Helical" evidence="15">
    <location>
        <begin position="588"/>
        <end position="613"/>
    </location>
</feature>
<keyword evidence="12 13" id="KW-0407">Ion channel</keyword>
<feature type="transmembrane region" description="Helical" evidence="15">
    <location>
        <begin position="59"/>
        <end position="82"/>
    </location>
</feature>
<dbReference type="WBParaSite" id="MBELARI_LOCUS18145">
    <property type="protein sequence ID" value="MBELARI_LOCUS18145"/>
    <property type="gene ID" value="MBELARI_LOCUS18145"/>
</dbReference>
<evidence type="ECO:0000256" key="6">
    <source>
        <dbReference type="ARBA" id="ARBA00022989"/>
    </source>
</evidence>
<keyword evidence="8 13" id="KW-0406">Ion transport</keyword>
<evidence type="ECO:0000256" key="12">
    <source>
        <dbReference type="ARBA" id="ARBA00023303"/>
    </source>
</evidence>
<keyword evidence="4 13" id="KW-0894">Sodium channel</keyword>
<dbReference type="Gene3D" id="1.10.287.770">
    <property type="entry name" value="YojJ-like"/>
    <property type="match status" value="1"/>
</dbReference>
<evidence type="ECO:0000256" key="2">
    <source>
        <dbReference type="ARBA" id="ARBA00007193"/>
    </source>
</evidence>
<accession>A0AAF3EVD3</accession>
<keyword evidence="5 13" id="KW-0812">Transmembrane</keyword>
<dbReference type="Gene3D" id="2.60.470.10">
    <property type="entry name" value="Acid-sensing ion channels like domains"/>
    <property type="match status" value="1"/>
</dbReference>
<feature type="region of interest" description="Disordered" evidence="14">
    <location>
        <begin position="630"/>
        <end position="660"/>
    </location>
</feature>
<keyword evidence="10" id="KW-0325">Glycoprotein</keyword>
<evidence type="ECO:0000256" key="9">
    <source>
        <dbReference type="ARBA" id="ARBA00023136"/>
    </source>
</evidence>
<keyword evidence="3 13" id="KW-0813">Transport</keyword>
<evidence type="ECO:0000256" key="10">
    <source>
        <dbReference type="ARBA" id="ARBA00023180"/>
    </source>
</evidence>
<feature type="compositionally biased region" description="Gly residues" evidence="14">
    <location>
        <begin position="445"/>
        <end position="457"/>
    </location>
</feature>
<keyword evidence="16" id="KW-1185">Reference proteome</keyword>
<evidence type="ECO:0000256" key="5">
    <source>
        <dbReference type="ARBA" id="ARBA00022692"/>
    </source>
</evidence>
<dbReference type="AlphaFoldDB" id="A0AAF3EVD3"/>
<dbReference type="Proteomes" id="UP000887575">
    <property type="component" value="Unassembled WGS sequence"/>
</dbReference>
<evidence type="ECO:0000256" key="13">
    <source>
        <dbReference type="RuleBase" id="RU000679"/>
    </source>
</evidence>